<keyword evidence="2" id="KW-0238">DNA-binding</keyword>
<accession>A0ABS7KU41</accession>
<dbReference type="SUPFAM" id="SSF46689">
    <property type="entry name" value="Homeodomain-like"/>
    <property type="match status" value="1"/>
</dbReference>
<sequence length="258" mass="30166">MKLEELINKHYDKLNHNDMHIWKYIFNNKKECTSLTIDELAAKCNVSRTTILRFAQKLLLKGYSELKTYLRWELDENNYIEEDIINRICNDLNKSIEDMRQKDFTKICRTIYEAKRVFVYGTGAVQTSVAQEIKRIFLSGQECFYIVDGGDETEMLLRTISSEDLIILISLTGESDHIINFAKGLNLRNVPIISITKLKNNELARLSKENIYITTSMLNIGTEREYEATTAFFILVEILFIKYSVYKSKRKEEVLINN</sequence>
<dbReference type="InterPro" id="IPR046348">
    <property type="entry name" value="SIS_dom_sf"/>
</dbReference>
<evidence type="ECO:0000256" key="2">
    <source>
        <dbReference type="ARBA" id="ARBA00023125"/>
    </source>
</evidence>
<dbReference type="InterPro" id="IPR047640">
    <property type="entry name" value="RpiR-like"/>
</dbReference>
<dbReference type="InterPro" id="IPR000281">
    <property type="entry name" value="HTH_RpiR"/>
</dbReference>
<keyword evidence="3" id="KW-0804">Transcription</keyword>
<dbReference type="EMBL" id="JAIKTU010000002">
    <property type="protein sequence ID" value="MBY0754331.1"/>
    <property type="molecule type" value="Genomic_DNA"/>
</dbReference>
<dbReference type="PROSITE" id="PS51071">
    <property type="entry name" value="HTH_RPIR"/>
    <property type="match status" value="1"/>
</dbReference>
<feature type="domain" description="HTH rpiR-type" evidence="4">
    <location>
        <begin position="1"/>
        <end position="77"/>
    </location>
</feature>
<dbReference type="SUPFAM" id="SSF53697">
    <property type="entry name" value="SIS domain"/>
    <property type="match status" value="1"/>
</dbReference>
<dbReference type="Gene3D" id="3.40.50.10490">
    <property type="entry name" value="Glucose-6-phosphate isomerase like protein, domain 1"/>
    <property type="match status" value="1"/>
</dbReference>
<evidence type="ECO:0000259" key="5">
    <source>
        <dbReference type="PROSITE" id="PS51464"/>
    </source>
</evidence>
<keyword evidence="7" id="KW-1185">Reference proteome</keyword>
<reference evidence="6 7" key="1">
    <citation type="journal article" date="2021" name="Cell Host Microbe">
        <title>in vivo commensal control of Clostridioides difficile virulence.</title>
        <authorList>
            <person name="Girinathan B.P."/>
            <person name="Dibenedetto N."/>
            <person name="Worley J.N."/>
            <person name="Peltier J."/>
            <person name="Arrieta-Ortiz M.L."/>
            <person name="Rupa Christinal Immanuel S."/>
            <person name="Lavin R."/>
            <person name="Delaney M.L."/>
            <person name="Cummins C."/>
            <person name="Hoffmann M."/>
            <person name="Luo Y."/>
            <person name="Gonzalez-Escalona N."/>
            <person name="Allard M."/>
            <person name="Onderdonk A.B."/>
            <person name="Gerber G.K."/>
            <person name="Sonenshein A.L."/>
            <person name="Baliga N."/>
            <person name="Dupuy B."/>
            <person name="Bry L."/>
        </authorList>
    </citation>
    <scope>NUCLEOTIDE SEQUENCE [LARGE SCALE GENOMIC DNA]</scope>
    <source>
        <strain evidence="6 7">DSM 599</strain>
    </source>
</reference>
<dbReference type="InterPro" id="IPR035472">
    <property type="entry name" value="RpiR-like_SIS"/>
</dbReference>
<dbReference type="Pfam" id="PF01380">
    <property type="entry name" value="SIS"/>
    <property type="match status" value="1"/>
</dbReference>
<evidence type="ECO:0000259" key="4">
    <source>
        <dbReference type="PROSITE" id="PS51071"/>
    </source>
</evidence>
<name>A0ABS7KU41_CLOSR</name>
<organism evidence="6 7">
    <name type="scientific">Clostridium sardiniense</name>
    <name type="common">Clostridium absonum</name>
    <dbReference type="NCBI Taxonomy" id="29369"/>
    <lineage>
        <taxon>Bacteria</taxon>
        <taxon>Bacillati</taxon>
        <taxon>Bacillota</taxon>
        <taxon>Clostridia</taxon>
        <taxon>Eubacteriales</taxon>
        <taxon>Clostridiaceae</taxon>
        <taxon>Clostridium</taxon>
    </lineage>
</organism>
<dbReference type="PANTHER" id="PTHR30514:SF1">
    <property type="entry name" value="HTH-TYPE TRANSCRIPTIONAL REGULATOR HEXR-RELATED"/>
    <property type="match status" value="1"/>
</dbReference>
<protein>
    <submittedName>
        <fullName evidence="6">MurR/RpiR family transcriptional regulator</fullName>
    </submittedName>
</protein>
<feature type="domain" description="SIS" evidence="5">
    <location>
        <begin position="107"/>
        <end position="249"/>
    </location>
</feature>
<dbReference type="InterPro" id="IPR001347">
    <property type="entry name" value="SIS_dom"/>
</dbReference>
<dbReference type="RefSeq" id="WP_221858883.1">
    <property type="nucleotide sequence ID" value="NZ_JAIKTU010000002.1"/>
</dbReference>
<dbReference type="PANTHER" id="PTHR30514">
    <property type="entry name" value="GLUCOKINASE"/>
    <property type="match status" value="1"/>
</dbReference>
<evidence type="ECO:0000313" key="6">
    <source>
        <dbReference type="EMBL" id="MBY0754331.1"/>
    </source>
</evidence>
<dbReference type="Proteomes" id="UP001299068">
    <property type="component" value="Unassembled WGS sequence"/>
</dbReference>
<dbReference type="CDD" id="cd05013">
    <property type="entry name" value="SIS_RpiR"/>
    <property type="match status" value="1"/>
</dbReference>
<evidence type="ECO:0000256" key="3">
    <source>
        <dbReference type="ARBA" id="ARBA00023163"/>
    </source>
</evidence>
<dbReference type="InterPro" id="IPR009057">
    <property type="entry name" value="Homeodomain-like_sf"/>
</dbReference>
<evidence type="ECO:0000256" key="1">
    <source>
        <dbReference type="ARBA" id="ARBA00023015"/>
    </source>
</evidence>
<proteinExistence type="predicted"/>
<comment type="caution">
    <text evidence="6">The sequence shown here is derived from an EMBL/GenBank/DDBJ whole genome shotgun (WGS) entry which is preliminary data.</text>
</comment>
<dbReference type="PROSITE" id="PS51464">
    <property type="entry name" value="SIS"/>
    <property type="match status" value="1"/>
</dbReference>
<dbReference type="InterPro" id="IPR036388">
    <property type="entry name" value="WH-like_DNA-bd_sf"/>
</dbReference>
<gene>
    <name evidence="6" type="ORF">K5V21_02570</name>
</gene>
<keyword evidence="1" id="KW-0805">Transcription regulation</keyword>
<dbReference type="Gene3D" id="1.10.10.10">
    <property type="entry name" value="Winged helix-like DNA-binding domain superfamily/Winged helix DNA-binding domain"/>
    <property type="match status" value="1"/>
</dbReference>
<evidence type="ECO:0000313" key="7">
    <source>
        <dbReference type="Proteomes" id="UP001299068"/>
    </source>
</evidence>
<dbReference type="Pfam" id="PF01418">
    <property type="entry name" value="HTH_6"/>
    <property type="match status" value="1"/>
</dbReference>